<dbReference type="Proteomes" id="UP001302602">
    <property type="component" value="Unassembled WGS sequence"/>
</dbReference>
<comment type="caution">
    <text evidence="1">The sequence shown here is derived from an EMBL/GenBank/DDBJ whole genome shotgun (WGS) entry which is preliminary data.</text>
</comment>
<sequence length="102" mass="11648">LVYSPQGRTALYIIKGFPPSQWDYEGTDEWCRARLIGSEPGLEVWSIYNHTDSKDVPKALLGRPKPSLPTVLAGNFNLHHPLWTTIARRNNKLRTCYKLALQ</sequence>
<evidence type="ECO:0008006" key="3">
    <source>
        <dbReference type="Google" id="ProtNLM"/>
    </source>
</evidence>
<dbReference type="EMBL" id="MU853239">
    <property type="protein sequence ID" value="KAK4120399.1"/>
    <property type="molecule type" value="Genomic_DNA"/>
</dbReference>
<accession>A0AAN6Z1D1</accession>
<evidence type="ECO:0000313" key="2">
    <source>
        <dbReference type="Proteomes" id="UP001302602"/>
    </source>
</evidence>
<proteinExistence type="predicted"/>
<dbReference type="AlphaFoldDB" id="A0AAN6Z1D1"/>
<feature type="non-terminal residue" evidence="1">
    <location>
        <position position="1"/>
    </location>
</feature>
<dbReference type="GeneID" id="87826202"/>
<reference evidence="1" key="2">
    <citation type="submission" date="2023-05" db="EMBL/GenBank/DDBJ databases">
        <authorList>
            <consortium name="Lawrence Berkeley National Laboratory"/>
            <person name="Steindorff A."/>
            <person name="Hensen N."/>
            <person name="Bonometti L."/>
            <person name="Westerberg I."/>
            <person name="Brannstrom I.O."/>
            <person name="Guillou S."/>
            <person name="Cros-Aarteil S."/>
            <person name="Calhoun S."/>
            <person name="Haridas S."/>
            <person name="Kuo A."/>
            <person name="Mondo S."/>
            <person name="Pangilinan J."/>
            <person name="Riley R."/>
            <person name="Labutti K."/>
            <person name="Andreopoulos B."/>
            <person name="Lipzen A."/>
            <person name="Chen C."/>
            <person name="Yanf M."/>
            <person name="Daum C."/>
            <person name="Ng V."/>
            <person name="Clum A."/>
            <person name="Ohm R."/>
            <person name="Martin F."/>
            <person name="Silar P."/>
            <person name="Natvig D."/>
            <person name="Lalanne C."/>
            <person name="Gautier V."/>
            <person name="Ament-Velasquez S.L."/>
            <person name="Kruys A."/>
            <person name="Hutchinson M.I."/>
            <person name="Powell A.J."/>
            <person name="Barry K."/>
            <person name="Miller A.N."/>
            <person name="Grigoriev I.V."/>
            <person name="Debuchy R."/>
            <person name="Gladieux P."/>
            <person name="Thoren M.H."/>
            <person name="Johannesson H."/>
        </authorList>
    </citation>
    <scope>NUCLEOTIDE SEQUENCE</scope>
    <source>
        <strain evidence="1">CBS 731.68</strain>
    </source>
</reference>
<organism evidence="1 2">
    <name type="scientific">Parathielavia appendiculata</name>
    <dbReference type="NCBI Taxonomy" id="2587402"/>
    <lineage>
        <taxon>Eukaryota</taxon>
        <taxon>Fungi</taxon>
        <taxon>Dikarya</taxon>
        <taxon>Ascomycota</taxon>
        <taxon>Pezizomycotina</taxon>
        <taxon>Sordariomycetes</taxon>
        <taxon>Sordariomycetidae</taxon>
        <taxon>Sordariales</taxon>
        <taxon>Chaetomiaceae</taxon>
        <taxon>Parathielavia</taxon>
    </lineage>
</organism>
<keyword evidence="2" id="KW-1185">Reference proteome</keyword>
<dbReference type="RefSeq" id="XP_062644170.1">
    <property type="nucleotide sequence ID" value="XM_062789432.1"/>
</dbReference>
<dbReference type="InterPro" id="IPR036691">
    <property type="entry name" value="Endo/exonu/phosph_ase_sf"/>
</dbReference>
<dbReference type="SUPFAM" id="SSF56219">
    <property type="entry name" value="DNase I-like"/>
    <property type="match status" value="1"/>
</dbReference>
<protein>
    <recommendedName>
        <fullName evidence="3">Endonuclease/exonuclease/phosphatase domain-containing protein</fullName>
    </recommendedName>
</protein>
<gene>
    <name evidence="1" type="ORF">N657DRAFT_580020</name>
</gene>
<evidence type="ECO:0000313" key="1">
    <source>
        <dbReference type="EMBL" id="KAK4120399.1"/>
    </source>
</evidence>
<reference evidence="1" key="1">
    <citation type="journal article" date="2023" name="Mol. Phylogenet. Evol.">
        <title>Genome-scale phylogeny and comparative genomics of the fungal order Sordariales.</title>
        <authorList>
            <person name="Hensen N."/>
            <person name="Bonometti L."/>
            <person name="Westerberg I."/>
            <person name="Brannstrom I.O."/>
            <person name="Guillou S."/>
            <person name="Cros-Aarteil S."/>
            <person name="Calhoun S."/>
            <person name="Haridas S."/>
            <person name="Kuo A."/>
            <person name="Mondo S."/>
            <person name="Pangilinan J."/>
            <person name="Riley R."/>
            <person name="LaButti K."/>
            <person name="Andreopoulos B."/>
            <person name="Lipzen A."/>
            <person name="Chen C."/>
            <person name="Yan M."/>
            <person name="Daum C."/>
            <person name="Ng V."/>
            <person name="Clum A."/>
            <person name="Steindorff A."/>
            <person name="Ohm R.A."/>
            <person name="Martin F."/>
            <person name="Silar P."/>
            <person name="Natvig D.O."/>
            <person name="Lalanne C."/>
            <person name="Gautier V."/>
            <person name="Ament-Velasquez S.L."/>
            <person name="Kruys A."/>
            <person name="Hutchinson M.I."/>
            <person name="Powell A.J."/>
            <person name="Barry K."/>
            <person name="Miller A.N."/>
            <person name="Grigoriev I.V."/>
            <person name="Debuchy R."/>
            <person name="Gladieux P."/>
            <person name="Hiltunen Thoren M."/>
            <person name="Johannesson H."/>
        </authorList>
    </citation>
    <scope>NUCLEOTIDE SEQUENCE</scope>
    <source>
        <strain evidence="1">CBS 731.68</strain>
    </source>
</reference>
<name>A0AAN6Z1D1_9PEZI</name>
<dbReference type="Gene3D" id="3.60.10.10">
    <property type="entry name" value="Endonuclease/exonuclease/phosphatase"/>
    <property type="match status" value="1"/>
</dbReference>